<dbReference type="InterPro" id="IPR015289">
    <property type="entry name" value="A-L-arabinofuranosidase_B_cat"/>
</dbReference>
<keyword evidence="6" id="KW-1185">Reference proteome</keyword>
<feature type="active site" description="Proton donor" evidence="1">
    <location>
        <position position="292"/>
    </location>
</feature>
<dbReference type="AlphaFoldDB" id="A0A2V1DCQ3"/>
<dbReference type="UniPathway" id="UPA00667"/>
<dbReference type="GO" id="GO:0005576">
    <property type="term" value="C:extracellular region"/>
    <property type="evidence" value="ECO:0007669"/>
    <property type="project" value="UniProtKB-SubCell"/>
</dbReference>
<keyword evidence="3" id="KW-0964">Secreted</keyword>
<proteinExistence type="inferred from homology"/>
<dbReference type="Pfam" id="PF09206">
    <property type="entry name" value="ArabFuran-catal"/>
    <property type="match status" value="1"/>
</dbReference>
<comment type="pathway">
    <text evidence="3">Glycan metabolism; L-arabinan degradation.</text>
</comment>
<dbReference type="PANTHER" id="PTHR39447:SF2">
    <property type="entry name" value="ALPHA-L-ARABINOFURANOSIDASE B"/>
    <property type="match status" value="1"/>
</dbReference>
<keyword evidence="3" id="KW-0732">Signal</keyword>
<organism evidence="5 6">
    <name type="scientific">Periconia macrospinosa</name>
    <dbReference type="NCBI Taxonomy" id="97972"/>
    <lineage>
        <taxon>Eukaryota</taxon>
        <taxon>Fungi</taxon>
        <taxon>Dikarya</taxon>
        <taxon>Ascomycota</taxon>
        <taxon>Pezizomycotina</taxon>
        <taxon>Dothideomycetes</taxon>
        <taxon>Pleosporomycetidae</taxon>
        <taxon>Pleosporales</taxon>
        <taxon>Massarineae</taxon>
        <taxon>Periconiaceae</taxon>
        <taxon>Periconia</taxon>
    </lineage>
</organism>
<sequence length="345" mass="37116">MTSQRIFYAALAFSGSVLAGPCDIYASGNTPCVAAHATTRALYDFYKNALYQVQRASDSKTQDILPLTAGGVADADSQDKFCAGTSCVISMIYDQTGNGNNLFAAPSGSATPWQQEPDKLADATAAEINLDGKKAYGVYIVPGVGYRVTDTKNIVTGNSSESMYWVVDGTHYSEDCCFDYGNVEVNVKDTGSGAMETLYFGTCDVHGEKSGDGPWVAADLEDGVWTSTDQPSPSIDFRFFHSMLKGNGDEHALRGGDATNGTLQTYYAGRRPDQYIGRMNLTGAIVLGVGGDNSNRAAGTFYEGAMTRGYPSDETEDSVQANIVAAKYSQRPHMRETKRRNLHNV</sequence>
<keyword evidence="3" id="KW-0326">Glycosidase</keyword>
<dbReference type="GO" id="GO:0045493">
    <property type="term" value="P:xylan catabolic process"/>
    <property type="evidence" value="ECO:0007669"/>
    <property type="project" value="UniProtKB-KW"/>
</dbReference>
<dbReference type="OrthoDB" id="157622at2759"/>
<keyword evidence="2" id="KW-1015">Disulfide bond</keyword>
<dbReference type="EC" id="3.2.1.55" evidence="3"/>
<dbReference type="EMBL" id="KZ805516">
    <property type="protein sequence ID" value="PVH94904.1"/>
    <property type="molecule type" value="Genomic_DNA"/>
</dbReference>
<feature type="chain" id="PRO_5027143444" description="Alpha-L-arabinofuranosidase" evidence="3">
    <location>
        <begin position="20"/>
        <end position="345"/>
    </location>
</feature>
<comment type="catalytic activity">
    <reaction evidence="3">
        <text>Hydrolysis of terminal non-reducing alpha-L-arabinofuranoside residues in alpha-L-arabinosides.</text>
        <dbReference type="EC" id="3.2.1.55"/>
    </reaction>
</comment>
<evidence type="ECO:0000256" key="1">
    <source>
        <dbReference type="PIRSR" id="PIRSR638964-1"/>
    </source>
</evidence>
<dbReference type="InterPro" id="IPR038964">
    <property type="entry name" value="ABFB"/>
</dbReference>
<dbReference type="GO" id="GO:0046556">
    <property type="term" value="F:alpha-L-arabinofuranosidase activity"/>
    <property type="evidence" value="ECO:0007669"/>
    <property type="project" value="UniProtKB-UniRule"/>
</dbReference>
<feature type="disulfide bond" evidence="2">
    <location>
        <begin position="22"/>
        <end position="32"/>
    </location>
</feature>
<comment type="subcellular location">
    <subcellularLocation>
        <location evidence="3">Secreted</location>
    </subcellularLocation>
</comment>
<keyword evidence="3 5" id="KW-0378">Hydrolase</keyword>
<evidence type="ECO:0000256" key="2">
    <source>
        <dbReference type="PIRSR" id="PIRSR638964-3"/>
    </source>
</evidence>
<feature type="active site" description="Nucleophile" evidence="1">
    <location>
        <position position="221"/>
    </location>
</feature>
<evidence type="ECO:0000256" key="3">
    <source>
        <dbReference type="RuleBase" id="RU367111"/>
    </source>
</evidence>
<comment type="similarity">
    <text evidence="3">Belongs to the glycosyl hydrolase 54 family.</text>
</comment>
<evidence type="ECO:0000313" key="6">
    <source>
        <dbReference type="Proteomes" id="UP000244855"/>
    </source>
</evidence>
<dbReference type="Gene3D" id="2.60.120.200">
    <property type="match status" value="1"/>
</dbReference>
<feature type="disulfide bond" evidence="2">
    <location>
        <begin position="176"/>
        <end position="177"/>
    </location>
</feature>
<accession>A0A2V1DCQ3</accession>
<gene>
    <name evidence="5" type="ORF">DM02DRAFT_618278</name>
</gene>
<keyword evidence="3" id="KW-0624">Polysaccharide degradation</keyword>
<name>A0A2V1DCQ3_9PLEO</name>
<dbReference type="GO" id="GO:0046373">
    <property type="term" value="P:L-arabinose metabolic process"/>
    <property type="evidence" value="ECO:0007669"/>
    <property type="project" value="UniProtKB-UniRule"/>
</dbReference>
<dbReference type="STRING" id="97972.A0A2V1DCQ3"/>
<feature type="domain" description="Alpha-L-arabinofuranosidase B catalytic" evidence="4">
    <location>
        <begin position="21"/>
        <end position="329"/>
    </location>
</feature>
<dbReference type="GO" id="GO:0045490">
    <property type="term" value="P:pectin catabolic process"/>
    <property type="evidence" value="ECO:0007669"/>
    <property type="project" value="TreeGrafter"/>
</dbReference>
<dbReference type="GO" id="GO:0031222">
    <property type="term" value="P:arabinan catabolic process"/>
    <property type="evidence" value="ECO:0007669"/>
    <property type="project" value="UniProtKB-UniRule"/>
</dbReference>
<evidence type="ECO:0000259" key="4">
    <source>
        <dbReference type="Pfam" id="PF09206"/>
    </source>
</evidence>
<feature type="disulfide bond" evidence="2">
    <location>
        <begin position="82"/>
        <end position="87"/>
    </location>
</feature>
<dbReference type="Proteomes" id="UP000244855">
    <property type="component" value="Unassembled WGS sequence"/>
</dbReference>
<dbReference type="SUPFAM" id="SSF49899">
    <property type="entry name" value="Concanavalin A-like lectins/glucanases"/>
    <property type="match status" value="1"/>
</dbReference>
<evidence type="ECO:0000313" key="5">
    <source>
        <dbReference type="EMBL" id="PVH94904.1"/>
    </source>
</evidence>
<feature type="signal peptide" evidence="3">
    <location>
        <begin position="1"/>
        <end position="19"/>
    </location>
</feature>
<dbReference type="PANTHER" id="PTHR39447">
    <property type="entry name" value="ALPHA-L-ARABINOFURANOSIDASE B"/>
    <property type="match status" value="1"/>
</dbReference>
<reference evidence="5 6" key="1">
    <citation type="journal article" date="2018" name="Sci. Rep.">
        <title>Comparative genomics provides insights into the lifestyle and reveals functional heterogeneity of dark septate endophytic fungi.</title>
        <authorList>
            <person name="Knapp D.G."/>
            <person name="Nemeth J.B."/>
            <person name="Barry K."/>
            <person name="Hainaut M."/>
            <person name="Henrissat B."/>
            <person name="Johnson J."/>
            <person name="Kuo A."/>
            <person name="Lim J.H.P."/>
            <person name="Lipzen A."/>
            <person name="Nolan M."/>
            <person name="Ohm R.A."/>
            <person name="Tamas L."/>
            <person name="Grigoriev I.V."/>
            <person name="Spatafora J.W."/>
            <person name="Nagy L.G."/>
            <person name="Kovacs G.M."/>
        </authorList>
    </citation>
    <scope>NUCLEOTIDE SEQUENCE [LARGE SCALE GENOMIC DNA]</scope>
    <source>
        <strain evidence="5 6">DSE2036</strain>
    </source>
</reference>
<keyword evidence="3" id="KW-0119">Carbohydrate metabolism</keyword>
<protein>
    <recommendedName>
        <fullName evidence="3">Alpha-L-arabinofuranosidase</fullName>
        <ecNumber evidence="3">3.2.1.55</ecNumber>
    </recommendedName>
</protein>
<dbReference type="InterPro" id="IPR013320">
    <property type="entry name" value="ConA-like_dom_sf"/>
</dbReference>
<keyword evidence="3" id="KW-0858">Xylan degradation</keyword>